<dbReference type="EMBL" id="JBHTKH010000010">
    <property type="protein sequence ID" value="MFD1055689.1"/>
    <property type="molecule type" value="Genomic_DNA"/>
</dbReference>
<feature type="domain" description="VOC" evidence="1">
    <location>
        <begin position="3"/>
        <end position="112"/>
    </location>
</feature>
<dbReference type="Proteomes" id="UP001597046">
    <property type="component" value="Unassembled WGS sequence"/>
</dbReference>
<evidence type="ECO:0000313" key="3">
    <source>
        <dbReference type="Proteomes" id="UP001597046"/>
    </source>
</evidence>
<dbReference type="InterPro" id="IPR004360">
    <property type="entry name" value="Glyas_Fos-R_dOase_dom"/>
</dbReference>
<protein>
    <submittedName>
        <fullName evidence="2">VOC family protein</fullName>
    </submittedName>
</protein>
<accession>A0ABW3N1V5</accession>
<proteinExistence type="predicted"/>
<gene>
    <name evidence="2" type="ORF">ACFQ2V_15355</name>
</gene>
<dbReference type="Pfam" id="PF00903">
    <property type="entry name" value="Glyoxalase"/>
    <property type="match status" value="1"/>
</dbReference>
<evidence type="ECO:0000313" key="2">
    <source>
        <dbReference type="EMBL" id="MFD1055689.1"/>
    </source>
</evidence>
<sequence>MSAVNTLIYPVADLDAAKSVFTALLGVQPHTDQPYYVGYNVDGQELALDPNGHRKGLKGATPFWSVDDLEATIGALVEAGATVTQQPMDVGGGRRTASLADADGNMIGLMQD</sequence>
<dbReference type="Gene3D" id="3.10.180.10">
    <property type="entry name" value="2,3-Dihydroxybiphenyl 1,2-Dioxygenase, domain 1"/>
    <property type="match status" value="1"/>
</dbReference>
<comment type="caution">
    <text evidence="2">The sequence shown here is derived from an EMBL/GenBank/DDBJ whole genome shotgun (WGS) entry which is preliminary data.</text>
</comment>
<dbReference type="InterPro" id="IPR037523">
    <property type="entry name" value="VOC_core"/>
</dbReference>
<dbReference type="PROSITE" id="PS51819">
    <property type="entry name" value="VOC"/>
    <property type="match status" value="1"/>
</dbReference>
<keyword evidence="3" id="KW-1185">Reference proteome</keyword>
<dbReference type="SUPFAM" id="SSF54593">
    <property type="entry name" value="Glyoxalase/Bleomycin resistance protein/Dihydroxybiphenyl dioxygenase"/>
    <property type="match status" value="1"/>
</dbReference>
<dbReference type="InterPro" id="IPR029068">
    <property type="entry name" value="Glyas_Bleomycin-R_OHBP_Dase"/>
</dbReference>
<dbReference type="RefSeq" id="WP_386053716.1">
    <property type="nucleotide sequence ID" value="NZ_JBHTKH010000010.1"/>
</dbReference>
<evidence type="ECO:0000259" key="1">
    <source>
        <dbReference type="PROSITE" id="PS51819"/>
    </source>
</evidence>
<name>A0ABW3N1V5_9MICO</name>
<reference evidence="3" key="1">
    <citation type="journal article" date="2019" name="Int. J. Syst. Evol. Microbiol.">
        <title>The Global Catalogue of Microorganisms (GCM) 10K type strain sequencing project: providing services to taxonomists for standard genome sequencing and annotation.</title>
        <authorList>
            <consortium name="The Broad Institute Genomics Platform"/>
            <consortium name="The Broad Institute Genome Sequencing Center for Infectious Disease"/>
            <person name="Wu L."/>
            <person name="Ma J."/>
        </authorList>
    </citation>
    <scope>NUCLEOTIDE SEQUENCE [LARGE SCALE GENOMIC DNA]</scope>
    <source>
        <strain evidence="3">CCUG 57508</strain>
    </source>
</reference>
<organism evidence="2 3">
    <name type="scientific">Terrabacter terrigena</name>
    <dbReference type="NCBI Taxonomy" id="574718"/>
    <lineage>
        <taxon>Bacteria</taxon>
        <taxon>Bacillati</taxon>
        <taxon>Actinomycetota</taxon>
        <taxon>Actinomycetes</taxon>
        <taxon>Micrococcales</taxon>
        <taxon>Intrasporangiaceae</taxon>
        <taxon>Terrabacter</taxon>
    </lineage>
</organism>